<dbReference type="OrthoDB" id="2154516at2759"/>
<reference evidence="1 2" key="1">
    <citation type="submission" date="2006-10" db="EMBL/GenBank/DDBJ databases">
        <title>The Genome Sequence of Batrachochytrium dendrobatidis JEL423.</title>
        <authorList>
            <consortium name="The Broad Institute Genome Sequencing Platform"/>
            <person name="Birren B."/>
            <person name="Lander E."/>
            <person name="Galagan J."/>
            <person name="Cuomo C."/>
            <person name="Devon K."/>
            <person name="Jaffe D."/>
            <person name="Butler J."/>
            <person name="Alvarez P."/>
            <person name="Gnerre S."/>
            <person name="Grabherr M."/>
            <person name="Kleber M."/>
            <person name="Mauceli E."/>
            <person name="Brockman W."/>
            <person name="Young S."/>
            <person name="LaButti K."/>
            <person name="Sykes S."/>
            <person name="DeCaprio D."/>
            <person name="Crawford M."/>
            <person name="Koehrsen M."/>
            <person name="Engels R."/>
            <person name="Montgomery P."/>
            <person name="Pearson M."/>
            <person name="Howarth C."/>
            <person name="Larson L."/>
            <person name="White J."/>
            <person name="O'Leary S."/>
            <person name="Kodira C."/>
            <person name="Zeng Q."/>
            <person name="Yandava C."/>
            <person name="Alvarado L."/>
            <person name="Longcore J."/>
            <person name="James T."/>
        </authorList>
    </citation>
    <scope>NUCLEOTIDE SEQUENCE [LARGE SCALE GENOMIC DNA]</scope>
    <source>
        <strain evidence="1 2">JEL423</strain>
    </source>
</reference>
<dbReference type="STRING" id="403673.A0A177WBB2"/>
<protein>
    <submittedName>
        <fullName evidence="1">Uncharacterized protein</fullName>
    </submittedName>
</protein>
<gene>
    <name evidence="1" type="ORF">BDEG_21100</name>
</gene>
<sequence>MAPIAAMRVDSLSSSTIITAARATPPPQTANAINPAAPYASMAGSFTPGSIPTSTSVATTTFDRIPVSTTNGMVINSTDALDPVSARRQGYEESWATSMACRAAPILTKAMNAGLLRFTVFIDPYGQFKGVPTQLLSASQDLQFWRDFASSFAAAPPGSAQDFSQSFRENFNVTLTASYPTHMRLPGHVVAVVDVDGKQGQESESLSWMLFRVKTVRAEQRQLPYVDRTNLEGSVLESTVGIQGARASQEYASWSNTQ</sequence>
<evidence type="ECO:0000313" key="1">
    <source>
        <dbReference type="EMBL" id="OAJ37022.1"/>
    </source>
</evidence>
<reference evidence="1 2" key="2">
    <citation type="submission" date="2016-05" db="EMBL/GenBank/DDBJ databases">
        <title>Lineage-specific infection strategies underlie the spectrum of fungal disease in amphibians.</title>
        <authorList>
            <person name="Cuomo C.A."/>
            <person name="Farrer R.A."/>
            <person name="James T."/>
            <person name="Longcore J."/>
            <person name="Birren B."/>
        </authorList>
    </citation>
    <scope>NUCLEOTIDE SEQUENCE [LARGE SCALE GENOMIC DNA]</scope>
    <source>
        <strain evidence="1 2">JEL423</strain>
    </source>
</reference>
<dbReference type="VEuPathDB" id="FungiDB:BDEG_21100"/>
<proteinExistence type="predicted"/>
<name>A0A177WBB2_BATDL</name>
<accession>A0A177WBB2</accession>
<evidence type="ECO:0000313" key="2">
    <source>
        <dbReference type="Proteomes" id="UP000077115"/>
    </source>
</evidence>
<dbReference type="AlphaFoldDB" id="A0A177WBB2"/>
<dbReference type="EMBL" id="DS022300">
    <property type="protein sequence ID" value="OAJ37022.1"/>
    <property type="molecule type" value="Genomic_DNA"/>
</dbReference>
<organism evidence="1 2">
    <name type="scientific">Batrachochytrium dendrobatidis (strain JEL423)</name>
    <dbReference type="NCBI Taxonomy" id="403673"/>
    <lineage>
        <taxon>Eukaryota</taxon>
        <taxon>Fungi</taxon>
        <taxon>Fungi incertae sedis</taxon>
        <taxon>Chytridiomycota</taxon>
        <taxon>Chytridiomycota incertae sedis</taxon>
        <taxon>Chytridiomycetes</taxon>
        <taxon>Rhizophydiales</taxon>
        <taxon>Rhizophydiales incertae sedis</taxon>
        <taxon>Batrachochytrium</taxon>
    </lineage>
</organism>
<dbReference type="Proteomes" id="UP000077115">
    <property type="component" value="Unassembled WGS sequence"/>
</dbReference>